<evidence type="ECO:0000313" key="4">
    <source>
        <dbReference type="EMBL" id="MXO61179.1"/>
    </source>
</evidence>
<proteinExistence type="predicted"/>
<name>A0A6I4T0Q2_9SPHN</name>
<dbReference type="AlphaFoldDB" id="A0A6I4T0Q2"/>
<dbReference type="EMBL" id="WTYM01000059">
    <property type="protein sequence ID" value="MXO61179.1"/>
    <property type="molecule type" value="Genomic_DNA"/>
</dbReference>
<feature type="signal peptide" evidence="2">
    <location>
        <begin position="1"/>
        <end position="20"/>
    </location>
</feature>
<feature type="region of interest" description="Disordered" evidence="1">
    <location>
        <begin position="268"/>
        <end position="290"/>
    </location>
</feature>
<dbReference type="RefSeq" id="WP_159798010.1">
    <property type="nucleotide sequence ID" value="NZ_WTYM01000059.1"/>
</dbReference>
<evidence type="ECO:0000256" key="2">
    <source>
        <dbReference type="SAM" id="SignalP"/>
    </source>
</evidence>
<keyword evidence="5" id="KW-1185">Reference proteome</keyword>
<dbReference type="InterPro" id="IPR036709">
    <property type="entry name" value="Autotransporte_beta_dom_sf"/>
</dbReference>
<comment type="caution">
    <text evidence="4">The sequence shown here is derived from an EMBL/GenBank/DDBJ whole genome shotgun (WGS) entry which is preliminary data.</text>
</comment>
<feature type="domain" description="Autotransporter" evidence="3">
    <location>
        <begin position="779"/>
        <end position="1065"/>
    </location>
</feature>
<dbReference type="SUPFAM" id="SSF103515">
    <property type="entry name" value="Autotransporter"/>
    <property type="match status" value="1"/>
</dbReference>
<gene>
    <name evidence="4" type="ORF">GRI89_16670</name>
</gene>
<dbReference type="Proteomes" id="UP000433652">
    <property type="component" value="Unassembled WGS sequence"/>
</dbReference>
<dbReference type="SMART" id="SM00869">
    <property type="entry name" value="Autotransporter"/>
    <property type="match status" value="1"/>
</dbReference>
<evidence type="ECO:0000256" key="1">
    <source>
        <dbReference type="SAM" id="MobiDB-lite"/>
    </source>
</evidence>
<feature type="chain" id="PRO_5026096524" evidence="2">
    <location>
        <begin position="21"/>
        <end position="1065"/>
    </location>
</feature>
<protein>
    <submittedName>
        <fullName evidence="4">Autotransporter domain-containing protein</fullName>
    </submittedName>
</protein>
<keyword evidence="2" id="KW-0732">Signal</keyword>
<sequence length="1065" mass="107535">MLRYLLASTAVLAIAAPAAAETISTKVTAPLKTSTVKAGQPDSITVATAGSVVLSAGTAITMDDDHSVNVQGDLTVTGANGGAGIVAVAGTTGDITNSGKITVDEAYTATDSDNDGDLDGPFAVGSNRYGIRTEGAHTGKVVNSGTIAIEGNDSHGILLGGPLTGEFKHDGKTTVLGDRSVGVEAGAISGNVRLAGQVQATGKDAVGTRFTGDIDGALVVQGGIVSTGYRYTTVPASTSKLDADDLLQGGSALMIEGDVAGGIVLAIPPTDSNPNSTDDDGDGIEDSKEGSAQITTYGAAPAMVVGASGRDIAIGPVAGTATQFGLQADGGIAGLGLYSGVEANGLQVGGRGGGVTIAKGIGISGTVVATSIGASATALRLGAGASTPVLQVSGKVEASGGNSATAYTTAVQIDAGANLPTLRNSGSIKATAGTAGTATAILDKSGGLVLIENSGAITAVGPATDSGRLVAIDLSANTSGATVRQTEVGTGHTAPSMTGDIRFGSGNDKLEVLDGNFNGNVLFGGGNNTLSLAGDAVQAGKVGFGAGNDTMTLTGTSAYSGTIDFGGGDDLLTLAGSSKLSGKLINSGGLALNVTGGALGLTGPVTLKSLTVGSAGILDVTLDKAAGAGTFYDVTGTASFAANATLSLHIADLTDAVGRYTILQAGTLQGAAGIKTTTDLIPFMFKATVATNAPADTLAIDVAKKTTTELGLNQSQSTAYNAVFAAIGADDQIEKIFLGITDGKVFRNSVSQMLPDHADGAFEGVSLGSRSFIAQAFEPVGPKYSFGGLDILFTAVGWATDKDQGATAAYNLDGFGFGASAEIDTGFGSIGGSLDWFWNEYDNGSDQNRVLSNNYELAAYWRGQWGGFAAFARGSYGFVDFRGRRTFSGDIGTQHVTRNVISKWSGNIVTASGGVSYEGGTRHFFFRPTVTADYLKLDEDGYTDKDGGGLNLIVDGRKSDEFAVNGGLALGIDFTGNSRRDENWFRIETEGGWRELVGGTLGSTTAKFTGGTPFTLDPEQRDSGWYARLRARGGTSEFELNGEMGVEDNSGNTAFTLRGTLRMRL</sequence>
<accession>A0A6I4T0Q2</accession>
<dbReference type="InterPro" id="IPR005546">
    <property type="entry name" value="Autotransporte_beta"/>
</dbReference>
<evidence type="ECO:0000313" key="5">
    <source>
        <dbReference type="Proteomes" id="UP000433652"/>
    </source>
</evidence>
<organism evidence="4 5">
    <name type="scientific">Croceibacterium salegens</name>
    <dbReference type="NCBI Taxonomy" id="1737568"/>
    <lineage>
        <taxon>Bacteria</taxon>
        <taxon>Pseudomonadati</taxon>
        <taxon>Pseudomonadota</taxon>
        <taxon>Alphaproteobacteria</taxon>
        <taxon>Sphingomonadales</taxon>
        <taxon>Erythrobacteraceae</taxon>
        <taxon>Croceibacterium</taxon>
    </lineage>
</organism>
<reference evidence="4 5" key="1">
    <citation type="submission" date="2019-12" db="EMBL/GenBank/DDBJ databases">
        <title>Genomic-based taxomic classification of the family Erythrobacteraceae.</title>
        <authorList>
            <person name="Xu L."/>
        </authorList>
    </citation>
    <scope>NUCLEOTIDE SEQUENCE [LARGE SCALE GENOMIC DNA]</scope>
    <source>
        <strain evidence="4 5">MCCC 1K01500</strain>
    </source>
</reference>
<evidence type="ECO:0000259" key="3">
    <source>
        <dbReference type="PROSITE" id="PS51208"/>
    </source>
</evidence>
<dbReference type="Gene3D" id="2.40.128.130">
    <property type="entry name" value="Autotransporter beta-domain"/>
    <property type="match status" value="1"/>
</dbReference>
<dbReference type="OrthoDB" id="7613961at2"/>
<dbReference type="PROSITE" id="PS51208">
    <property type="entry name" value="AUTOTRANSPORTER"/>
    <property type="match status" value="1"/>
</dbReference>